<dbReference type="EMBL" id="BLXT01007498">
    <property type="protein sequence ID" value="GFO39456.1"/>
    <property type="molecule type" value="Genomic_DNA"/>
</dbReference>
<dbReference type="Proteomes" id="UP000735302">
    <property type="component" value="Unassembled WGS sequence"/>
</dbReference>
<evidence type="ECO:0000313" key="2">
    <source>
        <dbReference type="EMBL" id="GFO39456.1"/>
    </source>
</evidence>
<feature type="compositionally biased region" description="Polar residues" evidence="1">
    <location>
        <begin position="21"/>
        <end position="44"/>
    </location>
</feature>
<keyword evidence="3" id="KW-1185">Reference proteome</keyword>
<dbReference type="AlphaFoldDB" id="A0AAV4D5W2"/>
<organism evidence="2 3">
    <name type="scientific">Plakobranchus ocellatus</name>
    <dbReference type="NCBI Taxonomy" id="259542"/>
    <lineage>
        <taxon>Eukaryota</taxon>
        <taxon>Metazoa</taxon>
        <taxon>Spiralia</taxon>
        <taxon>Lophotrochozoa</taxon>
        <taxon>Mollusca</taxon>
        <taxon>Gastropoda</taxon>
        <taxon>Heterobranchia</taxon>
        <taxon>Euthyneura</taxon>
        <taxon>Panpulmonata</taxon>
        <taxon>Sacoglossa</taxon>
        <taxon>Placobranchoidea</taxon>
        <taxon>Plakobranchidae</taxon>
        <taxon>Plakobranchus</taxon>
    </lineage>
</organism>
<accession>A0AAV4D5W2</accession>
<feature type="region of interest" description="Disordered" evidence="1">
    <location>
        <begin position="1"/>
        <end position="44"/>
    </location>
</feature>
<sequence length="85" mass="9186">MQRTASGADSFRQHSSPPSPETTEWSITKPIQQQSSGEKDCNLQTSIDGSVKSACRQHILLLSTRMKNGRAPELDGSAPDDSNQG</sequence>
<comment type="caution">
    <text evidence="2">The sequence shown here is derived from an EMBL/GenBank/DDBJ whole genome shotgun (WGS) entry which is preliminary data.</text>
</comment>
<gene>
    <name evidence="2" type="ORF">PoB_006596100</name>
</gene>
<feature type="region of interest" description="Disordered" evidence="1">
    <location>
        <begin position="63"/>
        <end position="85"/>
    </location>
</feature>
<protein>
    <submittedName>
        <fullName evidence="2">Uncharacterized protein</fullName>
    </submittedName>
</protein>
<evidence type="ECO:0000256" key="1">
    <source>
        <dbReference type="SAM" id="MobiDB-lite"/>
    </source>
</evidence>
<proteinExistence type="predicted"/>
<name>A0AAV4D5W2_9GAST</name>
<reference evidence="2 3" key="1">
    <citation type="journal article" date="2021" name="Elife">
        <title>Chloroplast acquisition without the gene transfer in kleptoplastic sea slugs, Plakobranchus ocellatus.</title>
        <authorList>
            <person name="Maeda T."/>
            <person name="Takahashi S."/>
            <person name="Yoshida T."/>
            <person name="Shimamura S."/>
            <person name="Takaki Y."/>
            <person name="Nagai Y."/>
            <person name="Toyoda A."/>
            <person name="Suzuki Y."/>
            <person name="Arimoto A."/>
            <person name="Ishii H."/>
            <person name="Satoh N."/>
            <person name="Nishiyama T."/>
            <person name="Hasebe M."/>
            <person name="Maruyama T."/>
            <person name="Minagawa J."/>
            <person name="Obokata J."/>
            <person name="Shigenobu S."/>
        </authorList>
    </citation>
    <scope>NUCLEOTIDE SEQUENCE [LARGE SCALE GENOMIC DNA]</scope>
</reference>
<evidence type="ECO:0000313" key="3">
    <source>
        <dbReference type="Proteomes" id="UP000735302"/>
    </source>
</evidence>